<feature type="region of interest" description="Disordered" evidence="1">
    <location>
        <begin position="240"/>
        <end position="315"/>
    </location>
</feature>
<reference evidence="2 3" key="1">
    <citation type="submission" date="2024-04" db="EMBL/GenBank/DDBJ databases">
        <authorList>
            <person name="Waldvogel A.-M."/>
            <person name="Schoenle A."/>
        </authorList>
    </citation>
    <scope>NUCLEOTIDE SEQUENCE [LARGE SCALE GENOMIC DNA]</scope>
</reference>
<protein>
    <submittedName>
        <fullName evidence="2">Uncharacterized protein</fullName>
    </submittedName>
</protein>
<organism evidence="2 3">
    <name type="scientific">Knipowitschia caucasica</name>
    <name type="common">Caucasian dwarf goby</name>
    <name type="synonym">Pomatoschistus caucasicus</name>
    <dbReference type="NCBI Taxonomy" id="637954"/>
    <lineage>
        <taxon>Eukaryota</taxon>
        <taxon>Metazoa</taxon>
        <taxon>Chordata</taxon>
        <taxon>Craniata</taxon>
        <taxon>Vertebrata</taxon>
        <taxon>Euteleostomi</taxon>
        <taxon>Actinopterygii</taxon>
        <taxon>Neopterygii</taxon>
        <taxon>Teleostei</taxon>
        <taxon>Neoteleostei</taxon>
        <taxon>Acanthomorphata</taxon>
        <taxon>Gobiaria</taxon>
        <taxon>Gobiiformes</taxon>
        <taxon>Gobioidei</taxon>
        <taxon>Gobiidae</taxon>
        <taxon>Gobiinae</taxon>
        <taxon>Knipowitschia</taxon>
    </lineage>
</organism>
<keyword evidence="3" id="KW-1185">Reference proteome</keyword>
<dbReference type="InterPro" id="IPR011029">
    <property type="entry name" value="DEATH-like_dom_sf"/>
</dbReference>
<evidence type="ECO:0000256" key="1">
    <source>
        <dbReference type="SAM" id="MobiDB-lite"/>
    </source>
</evidence>
<dbReference type="Proteomes" id="UP001497482">
    <property type="component" value="Chromosome 7"/>
</dbReference>
<accession>A0AAV2MEX7</accession>
<dbReference type="EMBL" id="OZ035829">
    <property type="protein sequence ID" value="CAL1611938.1"/>
    <property type="molecule type" value="Genomic_DNA"/>
</dbReference>
<evidence type="ECO:0000313" key="3">
    <source>
        <dbReference type="Proteomes" id="UP001497482"/>
    </source>
</evidence>
<feature type="compositionally biased region" description="Low complexity" evidence="1">
    <location>
        <begin position="241"/>
        <end position="306"/>
    </location>
</feature>
<sequence length="368" mass="42017">MGDNEALREVLLEITSDKTSLEKLKWSVGISLRWIISQLHSLDKYKVMELMHKSSEECFHLAMKILESQGNPVALKAPEAKDISEYTWKMFLHVQSLTWDEYNTFVSSMGEELEQIWKRRLDAADQSQTVQLVETLFHQDPIAFSLILEEMCALKVIQKFADAKGAGGASEVFGKLSDRELDKLRPYLKYYLPHISSHELKKTGGDGIVRLMEKNAHLSFKEMIEKVLKRMDRTDLVWRLSPPSEQQDPPSEQQDPPSEQQDPSSEQQDPPSEQQDPPSEQQDPPSEQQDPPSEQQDPPSEQQDPPSDQPERRAPPAGLEREYTVLSVFLQHGLQTLYKVALVLSNMGLRDEAQSLIHTHPQHSADTR</sequence>
<proteinExistence type="predicted"/>
<name>A0AAV2MEX7_KNICA</name>
<dbReference type="Gene3D" id="1.10.533.10">
    <property type="entry name" value="Death Domain, Fas"/>
    <property type="match status" value="1"/>
</dbReference>
<gene>
    <name evidence="2" type="ORF">KC01_LOCUS38321</name>
</gene>
<dbReference type="AlphaFoldDB" id="A0AAV2MEX7"/>
<evidence type="ECO:0000313" key="2">
    <source>
        <dbReference type="EMBL" id="CAL1611938.1"/>
    </source>
</evidence>